<reference evidence="1 2" key="1">
    <citation type="submission" date="2020-08" db="EMBL/GenBank/DDBJ databases">
        <title>Genomic Encyclopedia of Type Strains, Phase III (KMG-III): the genomes of soil and plant-associated and newly described type strains.</title>
        <authorList>
            <person name="Whitman W."/>
        </authorList>
    </citation>
    <scope>NUCLEOTIDE SEQUENCE [LARGE SCALE GENOMIC DNA]</scope>
    <source>
        <strain evidence="1 2">CECT 8693</strain>
    </source>
</reference>
<dbReference type="Proteomes" id="UP000567067">
    <property type="component" value="Unassembled WGS sequence"/>
</dbReference>
<dbReference type="RefSeq" id="WP_182533918.1">
    <property type="nucleotide sequence ID" value="NZ_JACJIP010000001.1"/>
</dbReference>
<comment type="caution">
    <text evidence="1">The sequence shown here is derived from an EMBL/GenBank/DDBJ whole genome shotgun (WGS) entry which is preliminary data.</text>
</comment>
<name>A0A7W3SPF5_9BACL</name>
<accession>A0A7W3SPF5</accession>
<sequence>MAGFISNYIEKLSLKRSVALLQRAGQDKERKLIDIEQQVQQEGGTGSFKVNNKSRTRAS</sequence>
<dbReference type="EMBL" id="JACJIP010000001">
    <property type="protein sequence ID" value="MBA9083771.1"/>
    <property type="molecule type" value="Genomic_DNA"/>
</dbReference>
<keyword evidence="2" id="KW-1185">Reference proteome</keyword>
<gene>
    <name evidence="1" type="ORF">FHR92_000214</name>
</gene>
<organism evidence="1 2">
    <name type="scientific">Fontibacillus solani</name>
    <dbReference type="NCBI Taxonomy" id="1572857"/>
    <lineage>
        <taxon>Bacteria</taxon>
        <taxon>Bacillati</taxon>
        <taxon>Bacillota</taxon>
        <taxon>Bacilli</taxon>
        <taxon>Bacillales</taxon>
        <taxon>Paenibacillaceae</taxon>
        <taxon>Fontibacillus</taxon>
    </lineage>
</organism>
<evidence type="ECO:0000313" key="1">
    <source>
        <dbReference type="EMBL" id="MBA9083771.1"/>
    </source>
</evidence>
<dbReference type="AlphaFoldDB" id="A0A7W3SPF5"/>
<proteinExistence type="predicted"/>
<protein>
    <submittedName>
        <fullName evidence="1">Uncharacterized protein</fullName>
    </submittedName>
</protein>
<evidence type="ECO:0000313" key="2">
    <source>
        <dbReference type="Proteomes" id="UP000567067"/>
    </source>
</evidence>